<dbReference type="EMBL" id="CP031742">
    <property type="protein sequence ID" value="AXQ53288.1"/>
    <property type="molecule type" value="Genomic_DNA"/>
</dbReference>
<dbReference type="Gene3D" id="2.120.10.30">
    <property type="entry name" value="TolB, C-terminal domain"/>
    <property type="match status" value="3"/>
</dbReference>
<feature type="domain" description="Teneurin NHL" evidence="2">
    <location>
        <begin position="253"/>
        <end position="304"/>
    </location>
</feature>
<reference evidence="3 4" key="1">
    <citation type="submission" date="2018-08" db="EMBL/GenBank/DDBJ databases">
        <authorList>
            <person name="Ferrada E.E."/>
            <person name="Latorre B.A."/>
        </authorList>
    </citation>
    <scope>NUCLEOTIDE SEQUENCE [LARGE SCALE GENOMIC DNA]</scope>
    <source>
        <strain evidence="3 4">VK-A60T</strain>
    </source>
</reference>
<accession>A0A385D4I3</accession>
<dbReference type="RefSeq" id="WP_117348411.1">
    <property type="nucleotide sequence ID" value="NZ_CP031742.1"/>
</dbReference>
<dbReference type="InterPro" id="IPR011042">
    <property type="entry name" value="6-blade_b-propeller_TolB-like"/>
</dbReference>
<dbReference type="Pfam" id="PF14200">
    <property type="entry name" value="RicinB_lectin_2"/>
    <property type="match status" value="1"/>
</dbReference>
<organism evidence="3 4">
    <name type="scientific">Streptomyces koyangensis</name>
    <dbReference type="NCBI Taxonomy" id="188770"/>
    <lineage>
        <taxon>Bacteria</taxon>
        <taxon>Bacillati</taxon>
        <taxon>Actinomycetota</taxon>
        <taxon>Actinomycetes</taxon>
        <taxon>Kitasatosporales</taxon>
        <taxon>Streptomycetaceae</taxon>
        <taxon>Streptomyces</taxon>
        <taxon>Streptomyces aurantiacus group</taxon>
    </lineage>
</organism>
<dbReference type="Proteomes" id="UP000259636">
    <property type="component" value="Chromosome"/>
</dbReference>
<dbReference type="InterPro" id="IPR056822">
    <property type="entry name" value="TEN_NHL"/>
</dbReference>
<gene>
    <name evidence="3" type="ORF">D0C37_00590</name>
</gene>
<dbReference type="PANTHER" id="PTHR46388:SF2">
    <property type="entry name" value="NHL REPEAT-CONTAINING PROTEIN 2"/>
    <property type="match status" value="1"/>
</dbReference>
<dbReference type="InterPro" id="IPR000772">
    <property type="entry name" value="Ricin_B_lectin"/>
</dbReference>
<protein>
    <submittedName>
        <fullName evidence="3">Uncharacterized protein</fullName>
    </submittedName>
</protein>
<dbReference type="Gene3D" id="2.80.10.50">
    <property type="match status" value="1"/>
</dbReference>
<dbReference type="SUPFAM" id="SSF101898">
    <property type="entry name" value="NHL repeat"/>
    <property type="match status" value="1"/>
</dbReference>
<dbReference type="PROSITE" id="PS50231">
    <property type="entry name" value="RICIN_B_LECTIN"/>
    <property type="match status" value="1"/>
</dbReference>
<feature type="domain" description="Teneurin NHL" evidence="2">
    <location>
        <begin position="197"/>
        <end position="248"/>
    </location>
</feature>
<dbReference type="CDD" id="cd00161">
    <property type="entry name" value="beta-trefoil_Ricin-like"/>
    <property type="match status" value="1"/>
</dbReference>
<dbReference type="PANTHER" id="PTHR46388">
    <property type="entry name" value="NHL REPEAT-CONTAINING PROTEIN 2"/>
    <property type="match status" value="1"/>
</dbReference>
<dbReference type="KEGG" id="sky:D0C37_00590"/>
<evidence type="ECO:0000313" key="3">
    <source>
        <dbReference type="EMBL" id="AXQ53288.1"/>
    </source>
</evidence>
<dbReference type="InterPro" id="IPR035992">
    <property type="entry name" value="Ricin_B-like_lectins"/>
</dbReference>
<evidence type="ECO:0000313" key="4">
    <source>
        <dbReference type="Proteomes" id="UP000259636"/>
    </source>
</evidence>
<sequence length="508" mass="51518">MSTDQGKSTDGEGFVPRISTIAGAGTAGFGGDNGAAVSAQLKHPYEMAVSSTGVLYVSDYSNHRVRQITTDGKISTLAGTGAAGSGGDSGPATKAQLNCPRQIASGGDGAVYIADAGGNRVRRVGSDGVISTVAGTGAAGSGGDSGPATKAQLNKPFGVAVDGDGVLYISEFGGHRVRRVGTDGIISTVVGTGTAGSAGDGGPAAKAQLNSPYGITVDSTGTLYIADSGRNRVRRVGTDGIISTVVGTGTAGSAGDGGPATEAQLNKPYGITVDSTGILYVAEYGGHRVRRVGTDGVVSTVAGSGTAGFAGDEGPAVEARLNCPFGLTVDSVDSLYIADHLNHRVRKVASAVMAGLPDSGAVVALANVRSRLRAGVLRESTKEGSEVHQSLPSPRSHQQWRLVVAGQDDGEVLYRIENVRSGKALEVVGGGTTEGAVVAQRTYEGLEAGHQHWRLIPTGSAGDAPRVYEIANRNSGLLLSVSTRAPSVLRQRGAQGDHGDRQWHLLPV</sequence>
<dbReference type="AlphaFoldDB" id="A0A385D4I3"/>
<feature type="domain" description="Teneurin NHL" evidence="2">
    <location>
        <begin position="86"/>
        <end position="136"/>
    </location>
</feature>
<name>A0A385D4I3_9ACTN</name>
<dbReference type="GeneID" id="300112748"/>
<evidence type="ECO:0000259" key="2">
    <source>
        <dbReference type="Pfam" id="PF25021"/>
    </source>
</evidence>
<feature type="domain" description="Ricin B lectin" evidence="1">
    <location>
        <begin position="397"/>
        <end position="482"/>
    </location>
</feature>
<evidence type="ECO:0000259" key="1">
    <source>
        <dbReference type="Pfam" id="PF14200"/>
    </source>
</evidence>
<dbReference type="CDD" id="cd14953">
    <property type="entry name" value="NHL_like_1"/>
    <property type="match status" value="1"/>
</dbReference>
<dbReference type="SUPFAM" id="SSF50370">
    <property type="entry name" value="Ricin B-like lectins"/>
    <property type="match status" value="1"/>
</dbReference>
<dbReference type="Pfam" id="PF25021">
    <property type="entry name" value="TEN_NHL"/>
    <property type="match status" value="4"/>
</dbReference>
<feature type="domain" description="Teneurin NHL" evidence="2">
    <location>
        <begin position="142"/>
        <end position="193"/>
    </location>
</feature>
<proteinExistence type="predicted"/>